<dbReference type="Proteomes" id="UP001524502">
    <property type="component" value="Unassembled WGS sequence"/>
</dbReference>
<dbReference type="PROSITE" id="PS50110">
    <property type="entry name" value="RESPONSE_REGULATORY"/>
    <property type="match status" value="1"/>
</dbReference>
<dbReference type="SUPFAM" id="SSF52172">
    <property type="entry name" value="CheY-like"/>
    <property type="match status" value="1"/>
</dbReference>
<dbReference type="RefSeq" id="WP_256132796.1">
    <property type="nucleotide sequence ID" value="NZ_JANFXK010000014.1"/>
</dbReference>
<feature type="modified residue" description="4-aspartylphosphate" evidence="3">
    <location>
        <position position="52"/>
    </location>
</feature>
<dbReference type="SMART" id="SM00850">
    <property type="entry name" value="LytTR"/>
    <property type="match status" value="1"/>
</dbReference>
<dbReference type="CDD" id="cd00156">
    <property type="entry name" value="REC"/>
    <property type="match status" value="1"/>
</dbReference>
<accession>A0ABT1RQY8</accession>
<dbReference type="InterPro" id="IPR011006">
    <property type="entry name" value="CheY-like_superfamily"/>
</dbReference>
<dbReference type="EMBL" id="JANFXK010000014">
    <property type="protein sequence ID" value="MCQ4637609.1"/>
    <property type="molecule type" value="Genomic_DNA"/>
</dbReference>
<dbReference type="PANTHER" id="PTHR37299">
    <property type="entry name" value="TRANSCRIPTIONAL REGULATOR-RELATED"/>
    <property type="match status" value="1"/>
</dbReference>
<dbReference type="PANTHER" id="PTHR37299:SF1">
    <property type="entry name" value="STAGE 0 SPORULATION PROTEIN A HOMOLOG"/>
    <property type="match status" value="1"/>
</dbReference>
<comment type="caution">
    <text evidence="6">The sequence shown here is derived from an EMBL/GenBank/DDBJ whole genome shotgun (WGS) entry which is preliminary data.</text>
</comment>
<feature type="domain" description="HTH LytTR-type" evidence="5">
    <location>
        <begin position="127"/>
        <end position="226"/>
    </location>
</feature>
<comment type="function">
    <text evidence="2">May play the central regulatory role in sporulation. It may be an element of the effector pathway responsible for the activation of sporulation genes in response to nutritional stress. Spo0A may act in concert with spo0H (a sigma factor) to control the expression of some genes that are critical to the sporulation process.</text>
</comment>
<keyword evidence="6" id="KW-0238">DNA-binding</keyword>
<evidence type="ECO:0000313" key="6">
    <source>
        <dbReference type="EMBL" id="MCQ4637609.1"/>
    </source>
</evidence>
<feature type="domain" description="Response regulatory" evidence="4">
    <location>
        <begin position="2"/>
        <end position="116"/>
    </location>
</feature>
<evidence type="ECO:0000259" key="5">
    <source>
        <dbReference type="PROSITE" id="PS50930"/>
    </source>
</evidence>
<proteinExistence type="predicted"/>
<keyword evidence="7" id="KW-1185">Reference proteome</keyword>
<name>A0ABT1RQY8_9FIRM</name>
<dbReference type="InterPro" id="IPR007492">
    <property type="entry name" value="LytTR_DNA-bd_dom"/>
</dbReference>
<dbReference type="InterPro" id="IPR001789">
    <property type="entry name" value="Sig_transdc_resp-reg_receiver"/>
</dbReference>
<dbReference type="SMART" id="SM00448">
    <property type="entry name" value="REC"/>
    <property type="match status" value="1"/>
</dbReference>
<gene>
    <name evidence="6" type="ORF">NE619_12815</name>
</gene>
<sequence>MHIAICEDNLMDAQRLTSMIDMAHTYEVYSSGQKLISEMEELSAHFDLYLLDIFLDDNMDGVRLAHKIRDIDSEALICFVSASDDFYREAYDLYAFQYLVKPVGRQDFEKMLERAAHTIRRNRERVVTFERYGKPYAIPYGDILYIASQGHRLLYKCKGGVKYQSNGKLQDVAEKLDPEVFARCHQSFLVNLYNVDDLKQNMFLCEGEEIPISRPYYKDVKKQYRKALFDSFD</sequence>
<organism evidence="6 7">
    <name type="scientific">Anaerovorax odorimutans</name>
    <dbReference type="NCBI Taxonomy" id="109327"/>
    <lineage>
        <taxon>Bacteria</taxon>
        <taxon>Bacillati</taxon>
        <taxon>Bacillota</taxon>
        <taxon>Clostridia</taxon>
        <taxon>Peptostreptococcales</taxon>
        <taxon>Anaerovoracaceae</taxon>
        <taxon>Anaerovorax</taxon>
    </lineage>
</organism>
<protein>
    <recommendedName>
        <fullName evidence="1">Stage 0 sporulation protein A homolog</fullName>
    </recommendedName>
</protein>
<dbReference type="Pfam" id="PF00072">
    <property type="entry name" value="Response_reg"/>
    <property type="match status" value="1"/>
</dbReference>
<dbReference type="Gene3D" id="3.40.50.2300">
    <property type="match status" value="1"/>
</dbReference>
<evidence type="ECO:0000256" key="1">
    <source>
        <dbReference type="ARBA" id="ARBA00018672"/>
    </source>
</evidence>
<dbReference type="InterPro" id="IPR046947">
    <property type="entry name" value="LytR-like"/>
</dbReference>
<dbReference type="PROSITE" id="PS50930">
    <property type="entry name" value="HTH_LYTTR"/>
    <property type="match status" value="1"/>
</dbReference>
<reference evidence="6 7" key="1">
    <citation type="submission" date="2022-06" db="EMBL/GenBank/DDBJ databases">
        <title>Isolation of gut microbiota from human fecal samples.</title>
        <authorList>
            <person name="Pamer E.G."/>
            <person name="Barat B."/>
            <person name="Waligurski E."/>
            <person name="Medina S."/>
            <person name="Paddock L."/>
            <person name="Mostad J."/>
        </authorList>
    </citation>
    <scope>NUCLEOTIDE SEQUENCE [LARGE SCALE GENOMIC DNA]</scope>
    <source>
        <strain evidence="6 7">SL.3.17</strain>
    </source>
</reference>
<keyword evidence="3" id="KW-0597">Phosphoprotein</keyword>
<evidence type="ECO:0000256" key="2">
    <source>
        <dbReference type="ARBA" id="ARBA00024867"/>
    </source>
</evidence>
<evidence type="ECO:0000313" key="7">
    <source>
        <dbReference type="Proteomes" id="UP001524502"/>
    </source>
</evidence>
<dbReference type="GO" id="GO:0003677">
    <property type="term" value="F:DNA binding"/>
    <property type="evidence" value="ECO:0007669"/>
    <property type="project" value="UniProtKB-KW"/>
</dbReference>
<evidence type="ECO:0000256" key="3">
    <source>
        <dbReference type="PROSITE-ProRule" id="PRU00169"/>
    </source>
</evidence>
<dbReference type="Gene3D" id="2.40.50.1020">
    <property type="entry name" value="LytTr DNA-binding domain"/>
    <property type="match status" value="1"/>
</dbReference>
<evidence type="ECO:0000259" key="4">
    <source>
        <dbReference type="PROSITE" id="PS50110"/>
    </source>
</evidence>
<dbReference type="Pfam" id="PF04397">
    <property type="entry name" value="LytTR"/>
    <property type="match status" value="1"/>
</dbReference>